<proteinExistence type="predicted"/>
<evidence type="ECO:0000313" key="7">
    <source>
        <dbReference type="EMBL" id="MBA8922466.1"/>
    </source>
</evidence>
<evidence type="ECO:0000313" key="9">
    <source>
        <dbReference type="Proteomes" id="UP000546252"/>
    </source>
</evidence>
<evidence type="ECO:0000259" key="5">
    <source>
        <dbReference type="PROSITE" id="PS51078"/>
    </source>
</evidence>
<dbReference type="GO" id="GO:0045892">
    <property type="term" value="P:negative regulation of DNA-templated transcription"/>
    <property type="evidence" value="ECO:0007669"/>
    <property type="project" value="TreeGrafter"/>
</dbReference>
<organism evidence="6 8">
    <name type="scientific">Nesterenkonia jeotgali</name>
    <dbReference type="NCBI Taxonomy" id="317018"/>
    <lineage>
        <taxon>Bacteria</taxon>
        <taxon>Bacillati</taxon>
        <taxon>Actinomycetota</taxon>
        <taxon>Actinomycetes</taxon>
        <taxon>Micrococcales</taxon>
        <taxon>Micrococcaceae</taxon>
        <taxon>Nesterenkonia</taxon>
    </lineage>
</organism>
<protein>
    <submittedName>
        <fullName evidence="7">DNA-binding IclR family transcriptional regulator</fullName>
    </submittedName>
</protein>
<accession>A0A0W8IKV7</accession>
<dbReference type="SUPFAM" id="SSF55781">
    <property type="entry name" value="GAF domain-like"/>
    <property type="match status" value="1"/>
</dbReference>
<dbReference type="InterPro" id="IPR036388">
    <property type="entry name" value="WH-like_DNA-bd_sf"/>
</dbReference>
<feature type="domain" description="IclR-ED" evidence="5">
    <location>
        <begin position="69"/>
        <end position="244"/>
    </location>
</feature>
<evidence type="ECO:0000256" key="1">
    <source>
        <dbReference type="ARBA" id="ARBA00023015"/>
    </source>
</evidence>
<dbReference type="PROSITE" id="PS51077">
    <property type="entry name" value="HTH_ICLR"/>
    <property type="match status" value="1"/>
</dbReference>
<dbReference type="Pfam" id="PF01614">
    <property type="entry name" value="IclR_C"/>
    <property type="match status" value="1"/>
</dbReference>
<dbReference type="EMBL" id="LQBM01000001">
    <property type="protein sequence ID" value="KUG60673.1"/>
    <property type="molecule type" value="Genomic_DNA"/>
</dbReference>
<sequence length="247" mass="26196">MANSSSGDAVLDRAMRILAVLEVHPSLPAGELIDAAGLPRTTGYRLLRTMRAHGLLAASDSGELVLGQRLWEIAQGAPISRTLRAAALPFMQDVNAVVRQTTQLAVLDDQGVLIVERLSRHGAVINPAEVATTMPAHLTSMGHVLLAHSPVHVVQRWWAPRAAQIQEARPQLHRELAEARTRGHAQLSGVINAETTGVSVPVLGGGGHAVAALTVVVPRDSAEIPQFLMALQTAGRGITRALEGMSH</sequence>
<dbReference type="GO" id="GO:0003700">
    <property type="term" value="F:DNA-binding transcription factor activity"/>
    <property type="evidence" value="ECO:0007669"/>
    <property type="project" value="TreeGrafter"/>
</dbReference>
<dbReference type="GO" id="GO:0003677">
    <property type="term" value="F:DNA binding"/>
    <property type="evidence" value="ECO:0007669"/>
    <property type="project" value="UniProtKB-KW"/>
</dbReference>
<dbReference type="SMART" id="SM00346">
    <property type="entry name" value="HTH_ICLR"/>
    <property type="match status" value="1"/>
</dbReference>
<keyword evidence="8" id="KW-1185">Reference proteome</keyword>
<reference evidence="6" key="2">
    <citation type="submission" date="2015-12" db="EMBL/GenBank/DDBJ databases">
        <authorList>
            <person name="Shamseldin A."/>
            <person name="Moawad H."/>
            <person name="Abd El-Rahim W.M."/>
            <person name="Sadowsky M.J."/>
        </authorList>
    </citation>
    <scope>NUCLEOTIDE SEQUENCE [LARGE SCALE GENOMIC DNA]</scope>
    <source>
        <strain evidence="6">CD08_7</strain>
    </source>
</reference>
<gene>
    <name evidence="6" type="ORF">AVL63_10080</name>
    <name evidence="7" type="ORF">HNR24_002399</name>
</gene>
<dbReference type="Proteomes" id="UP000054023">
    <property type="component" value="Unassembled WGS sequence"/>
</dbReference>
<keyword evidence="2 7" id="KW-0238">DNA-binding</keyword>
<dbReference type="PROSITE" id="PS51078">
    <property type="entry name" value="ICLR_ED"/>
    <property type="match status" value="1"/>
</dbReference>
<evidence type="ECO:0000256" key="2">
    <source>
        <dbReference type="ARBA" id="ARBA00023125"/>
    </source>
</evidence>
<reference evidence="7 9" key="3">
    <citation type="submission" date="2020-08" db="EMBL/GenBank/DDBJ databases">
        <title>Sequencing the genomes of 1000 actinobacteria strains.</title>
        <authorList>
            <person name="Klenk H.-P."/>
        </authorList>
    </citation>
    <scope>NUCLEOTIDE SEQUENCE [LARGE SCALE GENOMIC DNA]</scope>
    <source>
        <strain evidence="7 9">DSM 19081</strain>
    </source>
</reference>
<evidence type="ECO:0000313" key="8">
    <source>
        <dbReference type="Proteomes" id="UP000054023"/>
    </source>
</evidence>
<dbReference type="Proteomes" id="UP000546252">
    <property type="component" value="Unassembled WGS sequence"/>
</dbReference>
<evidence type="ECO:0000259" key="4">
    <source>
        <dbReference type="PROSITE" id="PS51077"/>
    </source>
</evidence>
<dbReference type="InterPro" id="IPR005471">
    <property type="entry name" value="Tscrpt_reg_IclR_N"/>
</dbReference>
<dbReference type="InterPro" id="IPR050707">
    <property type="entry name" value="HTH_MetabolicPath_Reg"/>
</dbReference>
<reference evidence="8" key="1">
    <citation type="submission" date="2015-12" db="EMBL/GenBank/DDBJ databases">
        <authorList>
            <person name="Nair G.R."/>
            <person name="Kaur G."/>
            <person name="Mayilraj S."/>
        </authorList>
    </citation>
    <scope>NUCLEOTIDE SEQUENCE [LARGE SCALE GENOMIC DNA]</scope>
    <source>
        <strain evidence="8">CD08_7</strain>
    </source>
</reference>
<name>A0A0W8IKV7_9MICC</name>
<feature type="domain" description="HTH iclR-type" evidence="4">
    <location>
        <begin position="8"/>
        <end position="68"/>
    </location>
</feature>
<evidence type="ECO:0000256" key="3">
    <source>
        <dbReference type="ARBA" id="ARBA00023163"/>
    </source>
</evidence>
<dbReference type="Gene3D" id="1.10.10.10">
    <property type="entry name" value="Winged helix-like DNA-binding domain superfamily/Winged helix DNA-binding domain"/>
    <property type="match status" value="1"/>
</dbReference>
<dbReference type="Gene3D" id="3.30.450.40">
    <property type="match status" value="1"/>
</dbReference>
<dbReference type="SUPFAM" id="SSF46785">
    <property type="entry name" value="Winged helix' DNA-binding domain"/>
    <property type="match status" value="1"/>
</dbReference>
<dbReference type="Pfam" id="PF09339">
    <property type="entry name" value="HTH_IclR"/>
    <property type="match status" value="1"/>
</dbReference>
<dbReference type="PANTHER" id="PTHR30136">
    <property type="entry name" value="HELIX-TURN-HELIX TRANSCRIPTIONAL REGULATOR, ICLR FAMILY"/>
    <property type="match status" value="1"/>
</dbReference>
<dbReference type="InterPro" id="IPR036390">
    <property type="entry name" value="WH_DNA-bd_sf"/>
</dbReference>
<dbReference type="STRING" id="317018.AVL63_10080"/>
<evidence type="ECO:0000313" key="6">
    <source>
        <dbReference type="EMBL" id="KUG60673.1"/>
    </source>
</evidence>
<keyword evidence="1" id="KW-0805">Transcription regulation</keyword>
<comment type="caution">
    <text evidence="6">The sequence shown here is derived from an EMBL/GenBank/DDBJ whole genome shotgun (WGS) entry which is preliminary data.</text>
</comment>
<dbReference type="AlphaFoldDB" id="A0A0W8IKV7"/>
<dbReference type="InterPro" id="IPR029016">
    <property type="entry name" value="GAF-like_dom_sf"/>
</dbReference>
<dbReference type="RefSeq" id="WP_058887647.1">
    <property type="nucleotide sequence ID" value="NZ_BAAAKT010000001.1"/>
</dbReference>
<keyword evidence="3" id="KW-0804">Transcription</keyword>
<dbReference type="PANTHER" id="PTHR30136:SF24">
    <property type="entry name" value="HTH-TYPE TRANSCRIPTIONAL REPRESSOR ALLR"/>
    <property type="match status" value="1"/>
</dbReference>
<dbReference type="EMBL" id="JACJIH010000001">
    <property type="protein sequence ID" value="MBA8922466.1"/>
    <property type="molecule type" value="Genomic_DNA"/>
</dbReference>
<dbReference type="InterPro" id="IPR014757">
    <property type="entry name" value="Tscrpt_reg_IclR_C"/>
</dbReference>